<dbReference type="Proteomes" id="UP001323798">
    <property type="component" value="Chromosome"/>
</dbReference>
<evidence type="ECO:0000256" key="3">
    <source>
        <dbReference type="SAM" id="SignalP"/>
    </source>
</evidence>
<dbReference type="Gene3D" id="3.40.720.10">
    <property type="entry name" value="Alkaline Phosphatase, subunit A"/>
    <property type="match status" value="2"/>
</dbReference>
<protein>
    <submittedName>
        <fullName evidence="4">Alkaline phosphatase family protein</fullName>
    </submittedName>
</protein>
<name>A0ABZ0SQ03_9MICO</name>
<dbReference type="PANTHER" id="PTHR31956">
    <property type="entry name" value="NON-SPECIFIC PHOSPHOLIPASE C4-RELATED"/>
    <property type="match status" value="1"/>
</dbReference>
<keyword evidence="2" id="KW-0843">Virulence</keyword>
<keyword evidence="5" id="KW-1185">Reference proteome</keyword>
<dbReference type="PANTHER" id="PTHR31956:SF1">
    <property type="entry name" value="NON-SPECIFIC PHOSPHOLIPASE C1"/>
    <property type="match status" value="1"/>
</dbReference>
<dbReference type="EMBL" id="CP139368">
    <property type="protein sequence ID" value="WPR89898.1"/>
    <property type="molecule type" value="Genomic_DNA"/>
</dbReference>
<dbReference type="CDD" id="cd16013">
    <property type="entry name" value="AcpA"/>
    <property type="match status" value="1"/>
</dbReference>
<gene>
    <name evidence="4" type="ORF">SM116_01030</name>
</gene>
<proteinExistence type="predicted"/>
<evidence type="ECO:0000256" key="2">
    <source>
        <dbReference type="ARBA" id="ARBA00023026"/>
    </source>
</evidence>
<keyword evidence="3" id="KW-0732">Signal</keyword>
<dbReference type="InterPro" id="IPR017850">
    <property type="entry name" value="Alkaline_phosphatase_core_sf"/>
</dbReference>
<sequence>MASTRKRTRAVIAAGAALAAVGLAIAGTSAASAQPSADHSAKTATPITHVVVIFGENVSYDHYFGTYPQAANTDGTTFTAAAATPRNDNLATSGALTDNPNLYPPTRLAPSQAATCDQNHSYTAEQKALDDGAMDAFVQNVSVDTCTGLYAAPGLTMGYYDGNTVTGLWNYPQQYAMSDNSWDATFGPSTPGALNLISGQTHGFTEVDSKTLQQVATPGSYTVADPNTAGVGTVINDPDPAFDDCADKNHTSTNTLAAGSGKNIGDLLNAKGVTWGWFQGGFRPTTAAGDGTTYAVCGASHTNLAGASVADYSPHHNPFAYFKSTSNQHHLPPTSVAMIGNTDQANHQYDLSDFDAALTSGNLPAVSFLKASEYQDGHAGYSDPIDEQHFIVDTINTLQKSKEWSSTAVVISYDDSDGWYDHVAPVISNASTSAAHDVAVCSSSTAPVLGGYLDRCGPSQRLPLLVISPYAKSNFVAHNETTQPSILKFIEDNWKTGRIGDSSLDATAGSLMPMFQFGRTDGKQVLLNADGSVQSIAATH</sequence>
<accession>A0ABZ0SQ03</accession>
<reference evidence="4 5" key="1">
    <citation type="submission" date="2023-11" db="EMBL/GenBank/DDBJ databases">
        <title>Genome sequence of Microbacterium rhizosphaerae KACC 19337.</title>
        <authorList>
            <person name="Choi H."/>
            <person name="Kim S."/>
            <person name="Kim Y."/>
            <person name="Kwon S.-W."/>
            <person name="Heo J."/>
        </authorList>
    </citation>
    <scope>NUCLEOTIDE SEQUENCE [LARGE SCALE GENOMIC DNA]</scope>
    <source>
        <strain evidence="4 5">KACC 19337</strain>
    </source>
</reference>
<dbReference type="RefSeq" id="WP_320942612.1">
    <property type="nucleotide sequence ID" value="NZ_BAABEU010000003.1"/>
</dbReference>
<evidence type="ECO:0000256" key="1">
    <source>
        <dbReference type="ARBA" id="ARBA00022801"/>
    </source>
</evidence>
<feature type="chain" id="PRO_5046448992" evidence="3">
    <location>
        <begin position="34"/>
        <end position="540"/>
    </location>
</feature>
<organism evidence="4 5">
    <name type="scientific">Microbacterium rhizosphaerae</name>
    <dbReference type="NCBI Taxonomy" id="1678237"/>
    <lineage>
        <taxon>Bacteria</taxon>
        <taxon>Bacillati</taxon>
        <taxon>Actinomycetota</taxon>
        <taxon>Actinomycetes</taxon>
        <taxon>Micrococcales</taxon>
        <taxon>Microbacteriaceae</taxon>
        <taxon>Microbacterium</taxon>
    </lineage>
</organism>
<dbReference type="InterPro" id="IPR007312">
    <property type="entry name" value="Phosphoesterase"/>
</dbReference>
<feature type="signal peptide" evidence="3">
    <location>
        <begin position="1"/>
        <end position="33"/>
    </location>
</feature>
<dbReference type="Pfam" id="PF04185">
    <property type="entry name" value="Phosphoesterase"/>
    <property type="match status" value="1"/>
</dbReference>
<evidence type="ECO:0000313" key="5">
    <source>
        <dbReference type="Proteomes" id="UP001323798"/>
    </source>
</evidence>
<evidence type="ECO:0000313" key="4">
    <source>
        <dbReference type="EMBL" id="WPR89898.1"/>
    </source>
</evidence>
<keyword evidence="1" id="KW-0378">Hydrolase</keyword>